<evidence type="ECO:0000256" key="6">
    <source>
        <dbReference type="ARBA" id="ARBA00023002"/>
    </source>
</evidence>
<dbReference type="PANTHER" id="PTHR30352">
    <property type="entry name" value="PYRUVATE FORMATE-LYASE-ACTIVATING ENZYME"/>
    <property type="match status" value="1"/>
</dbReference>
<evidence type="ECO:0000256" key="5">
    <source>
        <dbReference type="ARBA" id="ARBA00022723"/>
    </source>
</evidence>
<evidence type="ECO:0000313" key="12">
    <source>
        <dbReference type="EMBL" id="PPV15345.1"/>
    </source>
</evidence>
<evidence type="ECO:0000259" key="10">
    <source>
        <dbReference type="PROSITE" id="PS51379"/>
    </source>
</evidence>
<evidence type="ECO:0000256" key="7">
    <source>
        <dbReference type="ARBA" id="ARBA00023004"/>
    </source>
</evidence>
<dbReference type="InterPro" id="IPR012839">
    <property type="entry name" value="Organic_radical_activase"/>
</dbReference>
<feature type="domain" description="4Fe-4S ferredoxin-type" evidence="10">
    <location>
        <begin position="49"/>
        <end position="78"/>
    </location>
</feature>
<protein>
    <submittedName>
        <fullName evidence="12">Radical SAM protein</fullName>
    </submittedName>
</protein>
<dbReference type="GO" id="GO:0046872">
    <property type="term" value="F:metal ion binding"/>
    <property type="evidence" value="ECO:0007669"/>
    <property type="project" value="UniProtKB-KW"/>
</dbReference>
<evidence type="ECO:0000313" key="13">
    <source>
        <dbReference type="Proteomes" id="UP000238081"/>
    </source>
</evidence>
<dbReference type="NCBIfam" id="TIGR02494">
    <property type="entry name" value="PFLE_PFLC"/>
    <property type="match status" value="1"/>
</dbReference>
<organism evidence="12 13">
    <name type="scientific">Clostridium butyricum</name>
    <dbReference type="NCBI Taxonomy" id="1492"/>
    <lineage>
        <taxon>Bacteria</taxon>
        <taxon>Bacillati</taxon>
        <taxon>Bacillota</taxon>
        <taxon>Clostridia</taxon>
        <taxon>Eubacteriales</taxon>
        <taxon>Clostridiaceae</taxon>
        <taxon>Clostridium</taxon>
    </lineage>
</organism>
<keyword evidence="4" id="KW-0949">S-adenosyl-L-methionine</keyword>
<keyword evidence="5" id="KW-0479">Metal-binding</keyword>
<dbReference type="PANTHER" id="PTHR30352:SF4">
    <property type="entry name" value="PYRUVATE FORMATE-LYASE 2-ACTIVATING ENZYME"/>
    <property type="match status" value="1"/>
</dbReference>
<dbReference type="InterPro" id="IPR058240">
    <property type="entry name" value="rSAM_sf"/>
</dbReference>
<name>A0A2S7FBZ0_CLOBU</name>
<evidence type="ECO:0000256" key="8">
    <source>
        <dbReference type="ARBA" id="ARBA00023014"/>
    </source>
</evidence>
<dbReference type="PIRSF" id="PIRSF000371">
    <property type="entry name" value="PFL_act_enz"/>
    <property type="match status" value="1"/>
</dbReference>
<feature type="domain" description="4Fe-4S ferredoxin-type" evidence="10">
    <location>
        <begin position="79"/>
        <end position="106"/>
    </location>
</feature>
<dbReference type="RefSeq" id="WP_043666626.1">
    <property type="nucleotide sequence ID" value="NZ_JSEG01000025.1"/>
</dbReference>
<dbReference type="AlphaFoldDB" id="A0A2S7FBZ0"/>
<keyword evidence="7" id="KW-0408">Iron</keyword>
<dbReference type="PROSITE" id="PS51379">
    <property type="entry name" value="4FE4S_FER_2"/>
    <property type="match status" value="2"/>
</dbReference>
<dbReference type="InterPro" id="IPR033974">
    <property type="entry name" value="Glycerol_dehydratase_activase"/>
</dbReference>
<dbReference type="InterPro" id="IPR040074">
    <property type="entry name" value="BssD/PflA/YjjW"/>
</dbReference>
<dbReference type="SFLD" id="SFLDG01066">
    <property type="entry name" value="organic_radical-activating_enz"/>
    <property type="match status" value="1"/>
</dbReference>
<dbReference type="SUPFAM" id="SSF54862">
    <property type="entry name" value="4Fe-4S ferredoxins"/>
    <property type="match status" value="1"/>
</dbReference>
<dbReference type="SFLD" id="SFLDG01118">
    <property type="entry name" value="activating_enzymes__group_2"/>
    <property type="match status" value="1"/>
</dbReference>
<dbReference type="PROSITE" id="PS01087">
    <property type="entry name" value="RADICAL_ACTIVATING"/>
    <property type="match status" value="1"/>
</dbReference>
<dbReference type="SFLD" id="SFLDS00029">
    <property type="entry name" value="Radical_SAM"/>
    <property type="match status" value="1"/>
</dbReference>
<accession>A0A2S7FBZ0</accession>
<dbReference type="InterPro" id="IPR007197">
    <property type="entry name" value="rSAM"/>
</dbReference>
<reference evidence="12 13" key="1">
    <citation type="submission" date="2016-01" db="EMBL/GenBank/DDBJ databases">
        <title>Characterization of the Clostridium difficile lineages that are prevalent in Hong Kong and China.</title>
        <authorList>
            <person name="Kwok J.S.-L."/>
            <person name="Lam W.-Y."/>
            <person name="Ip M."/>
            <person name="Chan T.-F."/>
            <person name="Hawkey P.M."/>
            <person name="Tsui S.K.-W."/>
        </authorList>
    </citation>
    <scope>NUCLEOTIDE SEQUENCE [LARGE SCALE GENOMIC DNA]</scope>
    <source>
        <strain evidence="12 13">300064</strain>
    </source>
</reference>
<proteinExistence type="inferred from homology"/>
<dbReference type="PROSITE" id="PS51918">
    <property type="entry name" value="RADICAL_SAM"/>
    <property type="match status" value="1"/>
</dbReference>
<dbReference type="Proteomes" id="UP000238081">
    <property type="component" value="Unassembled WGS sequence"/>
</dbReference>
<dbReference type="InterPro" id="IPR001989">
    <property type="entry name" value="Radical_activat_CS"/>
</dbReference>
<evidence type="ECO:0000256" key="3">
    <source>
        <dbReference type="ARBA" id="ARBA00022485"/>
    </source>
</evidence>
<evidence type="ECO:0000256" key="9">
    <source>
        <dbReference type="ARBA" id="ARBA00047365"/>
    </source>
</evidence>
<dbReference type="Gene3D" id="3.30.70.20">
    <property type="match status" value="1"/>
</dbReference>
<gene>
    <name evidence="12" type="ORF">AWN73_11900</name>
</gene>
<dbReference type="Pfam" id="PF04055">
    <property type="entry name" value="Radical_SAM"/>
    <property type="match status" value="1"/>
</dbReference>
<evidence type="ECO:0000256" key="2">
    <source>
        <dbReference type="ARBA" id="ARBA00009777"/>
    </source>
</evidence>
<keyword evidence="6" id="KW-0560">Oxidoreductase</keyword>
<dbReference type="EMBL" id="LRDH01000100">
    <property type="protein sequence ID" value="PPV15345.1"/>
    <property type="molecule type" value="Genomic_DNA"/>
</dbReference>
<dbReference type="SFLD" id="SFLDF00298">
    <property type="entry name" value="glycerol_dehydratase_activase"/>
    <property type="match status" value="1"/>
</dbReference>
<dbReference type="InterPro" id="IPR034457">
    <property type="entry name" value="Organic_radical-activating"/>
</dbReference>
<comment type="catalytic activity">
    <reaction evidence="9">
        <text>glycyl-[protein] + reduced [flavodoxin] + S-adenosyl-L-methionine = glycin-2-yl radical-[protein] + semiquinone [flavodoxin] + 5'-deoxyadenosine + L-methionine + H(+)</text>
        <dbReference type="Rhea" id="RHEA:61976"/>
        <dbReference type="Rhea" id="RHEA-COMP:10622"/>
        <dbReference type="Rhea" id="RHEA-COMP:14480"/>
        <dbReference type="Rhea" id="RHEA-COMP:15993"/>
        <dbReference type="Rhea" id="RHEA-COMP:15994"/>
        <dbReference type="ChEBI" id="CHEBI:15378"/>
        <dbReference type="ChEBI" id="CHEBI:17319"/>
        <dbReference type="ChEBI" id="CHEBI:29947"/>
        <dbReference type="ChEBI" id="CHEBI:32722"/>
        <dbReference type="ChEBI" id="CHEBI:57618"/>
        <dbReference type="ChEBI" id="CHEBI:57844"/>
        <dbReference type="ChEBI" id="CHEBI:59789"/>
        <dbReference type="ChEBI" id="CHEBI:140311"/>
    </reaction>
</comment>
<evidence type="ECO:0000256" key="4">
    <source>
        <dbReference type="ARBA" id="ARBA00022691"/>
    </source>
</evidence>
<dbReference type="InterPro" id="IPR017896">
    <property type="entry name" value="4Fe4S_Fe-S-bd"/>
</dbReference>
<keyword evidence="8" id="KW-0411">Iron-sulfur</keyword>
<dbReference type="SUPFAM" id="SSF102114">
    <property type="entry name" value="Radical SAM enzymes"/>
    <property type="match status" value="1"/>
</dbReference>
<keyword evidence="3" id="KW-0004">4Fe-4S</keyword>
<evidence type="ECO:0000259" key="11">
    <source>
        <dbReference type="PROSITE" id="PS51918"/>
    </source>
</evidence>
<comment type="cofactor">
    <cofactor evidence="1">
        <name>[4Fe-4S] cluster</name>
        <dbReference type="ChEBI" id="CHEBI:49883"/>
    </cofactor>
</comment>
<dbReference type="Gene3D" id="3.80.30.10">
    <property type="entry name" value="pyruvate-formate lyase- activating enzyme"/>
    <property type="match status" value="1"/>
</dbReference>
<feature type="domain" description="Radical SAM core" evidence="11">
    <location>
        <begin position="18"/>
        <end position="298"/>
    </location>
</feature>
<comment type="caution">
    <text evidence="12">The sequence shown here is derived from an EMBL/GenBank/DDBJ whole genome shotgun (WGS) entry which is preliminary data.</text>
</comment>
<dbReference type="GO" id="GO:0051539">
    <property type="term" value="F:4 iron, 4 sulfur cluster binding"/>
    <property type="evidence" value="ECO:0007669"/>
    <property type="project" value="UniProtKB-KW"/>
</dbReference>
<dbReference type="GO" id="GO:0016491">
    <property type="term" value="F:oxidoreductase activity"/>
    <property type="evidence" value="ECO:0007669"/>
    <property type="project" value="UniProtKB-KW"/>
</dbReference>
<evidence type="ECO:0000256" key="1">
    <source>
        <dbReference type="ARBA" id="ARBA00001966"/>
    </source>
</evidence>
<sequence length="304" mass="34125">MSKEIKGVLFNIQKFSLHDGPGIRTIVFFKGCSMSCLWCSNPESQDIKPQVMFNKNLCTKCGRCKSECKSAAIDMNSEYRIDKSKCTECTKCVDNCLSGALVTEGRNYSVEDVIKELKKDSVQYRRSNGGITLSGGEVLLQPDFAVELLKECKSYAWHTAIETAMYVNSESVKKVIPYIDLAMIDIKSMNDEIHKKFTGVSNEIILQNIKLSDELAKEIIIRIPVIEGFNADLQSIGAIAQFSKSLTNLKRIDLLPYHNYGENKYQAIGREYSLKELKSPSKDKMERLKALVEIMGIPCTIGAE</sequence>
<comment type="similarity">
    <text evidence="2">Belongs to the organic radical-activating enzymes family.</text>
</comment>